<dbReference type="Bgee" id="ENSPREG00000010825">
    <property type="expression patterns" value="Expressed in caudal fin and 1 other cell type or tissue"/>
</dbReference>
<accession>A0A3P9P2H7</accession>
<dbReference type="GO" id="GO:0005524">
    <property type="term" value="F:ATP binding"/>
    <property type="evidence" value="ECO:0007669"/>
    <property type="project" value="UniProtKB-KW"/>
</dbReference>
<evidence type="ECO:0000256" key="3">
    <source>
        <dbReference type="ARBA" id="ARBA00022741"/>
    </source>
</evidence>
<dbReference type="GeneTree" id="ENSGT00440000039046"/>
<dbReference type="InterPro" id="IPR027417">
    <property type="entry name" value="P-loop_NTPase"/>
</dbReference>
<keyword evidence="9" id="KW-1185">Reference proteome</keyword>
<evidence type="ECO:0000256" key="5">
    <source>
        <dbReference type="ARBA" id="ARBA00022840"/>
    </source>
</evidence>
<evidence type="ECO:0000313" key="9">
    <source>
        <dbReference type="Proteomes" id="UP000242638"/>
    </source>
</evidence>
<proteinExistence type="inferred from homology"/>
<dbReference type="GO" id="GO:0005634">
    <property type="term" value="C:nucleus"/>
    <property type="evidence" value="ECO:0007669"/>
    <property type="project" value="UniProtKB-SubCell"/>
</dbReference>
<dbReference type="GO" id="GO:0003689">
    <property type="term" value="F:DNA clamp loader activity"/>
    <property type="evidence" value="ECO:0007669"/>
    <property type="project" value="TreeGrafter"/>
</dbReference>
<evidence type="ECO:0000256" key="7">
    <source>
        <dbReference type="ARBA" id="ARBA00023306"/>
    </source>
</evidence>
<evidence type="ECO:0000256" key="6">
    <source>
        <dbReference type="ARBA" id="ARBA00023242"/>
    </source>
</evidence>
<dbReference type="OMA" id="YNCLKMA"/>
<evidence type="ECO:0000256" key="1">
    <source>
        <dbReference type="ARBA" id="ARBA00004123"/>
    </source>
</evidence>
<keyword evidence="6" id="KW-0539">Nucleus</keyword>
<dbReference type="AlphaFoldDB" id="A0A3P9P2H7"/>
<organism evidence="8 9">
    <name type="scientific">Poecilia reticulata</name>
    <name type="common">Guppy</name>
    <name type="synonym">Acanthophacelus reticulatus</name>
    <dbReference type="NCBI Taxonomy" id="8081"/>
    <lineage>
        <taxon>Eukaryota</taxon>
        <taxon>Metazoa</taxon>
        <taxon>Chordata</taxon>
        <taxon>Craniata</taxon>
        <taxon>Vertebrata</taxon>
        <taxon>Euteleostomi</taxon>
        <taxon>Actinopterygii</taxon>
        <taxon>Neopterygii</taxon>
        <taxon>Teleostei</taxon>
        <taxon>Neoteleostei</taxon>
        <taxon>Acanthomorphata</taxon>
        <taxon>Ovalentaria</taxon>
        <taxon>Atherinomorphae</taxon>
        <taxon>Cyprinodontiformes</taxon>
        <taxon>Poeciliidae</taxon>
        <taxon>Poeciliinae</taxon>
        <taxon>Poecilia</taxon>
    </lineage>
</organism>
<comment type="similarity">
    <text evidence="2">Belongs to the rad17/RAD24 family.</text>
</comment>
<reference evidence="8" key="3">
    <citation type="submission" date="2025-09" db="UniProtKB">
        <authorList>
            <consortium name="Ensembl"/>
        </authorList>
    </citation>
    <scope>IDENTIFICATION</scope>
    <source>
        <strain evidence="8">Guanapo</strain>
    </source>
</reference>
<evidence type="ECO:0000313" key="8">
    <source>
        <dbReference type="Ensembl" id="ENSPREP00000016037.1"/>
    </source>
</evidence>
<protein>
    <submittedName>
        <fullName evidence="8">RAD17 checkpoint clamp loader component</fullName>
    </submittedName>
</protein>
<dbReference type="GO" id="GO:0003682">
    <property type="term" value="F:chromatin binding"/>
    <property type="evidence" value="ECO:0007669"/>
    <property type="project" value="TreeGrafter"/>
</dbReference>
<name>A0A3P9P2H7_POERE</name>
<evidence type="ECO:0000256" key="2">
    <source>
        <dbReference type="ARBA" id="ARBA00006168"/>
    </source>
</evidence>
<keyword evidence="3" id="KW-0547">Nucleotide-binding</keyword>
<dbReference type="Proteomes" id="UP000242638">
    <property type="component" value="Unassembled WGS sequence"/>
</dbReference>
<dbReference type="InterPro" id="IPR004582">
    <property type="entry name" value="Checkpoint_prot_Rad17_Rad24"/>
</dbReference>
<keyword evidence="7" id="KW-0131">Cell cycle</keyword>
<dbReference type="Gene3D" id="3.40.50.300">
    <property type="entry name" value="P-loop containing nucleotide triphosphate hydrolases"/>
    <property type="match status" value="1"/>
</dbReference>
<dbReference type="GO" id="GO:0006281">
    <property type="term" value="P:DNA repair"/>
    <property type="evidence" value="ECO:0007669"/>
    <property type="project" value="InterPro"/>
</dbReference>
<dbReference type="PANTHER" id="PTHR12172">
    <property type="entry name" value="CELL CYCLE CHECKPOINT PROTEIN RAD17"/>
    <property type="match status" value="1"/>
</dbReference>
<dbReference type="Ensembl" id="ENSPRET00000016204.1">
    <property type="protein sequence ID" value="ENSPREP00000016037.1"/>
    <property type="gene ID" value="ENSPREG00000010825.1"/>
</dbReference>
<reference evidence="8" key="2">
    <citation type="submission" date="2025-08" db="UniProtKB">
        <authorList>
            <consortium name="Ensembl"/>
        </authorList>
    </citation>
    <scope>IDENTIFICATION</scope>
    <source>
        <strain evidence="8">Guanapo</strain>
    </source>
</reference>
<dbReference type="PANTHER" id="PTHR12172:SF0">
    <property type="entry name" value="CELL CYCLE CHECKPOINT PROTEIN RAD17"/>
    <property type="match status" value="1"/>
</dbReference>
<comment type="subcellular location">
    <subcellularLocation>
        <location evidence="1">Nucleus</location>
    </subcellularLocation>
</comment>
<dbReference type="SUPFAM" id="SSF52540">
    <property type="entry name" value="P-loop containing nucleoside triphosphate hydrolases"/>
    <property type="match status" value="1"/>
</dbReference>
<keyword evidence="5" id="KW-0067">ATP-binding</keyword>
<dbReference type="FunFam" id="3.40.50.300:FF:001661">
    <property type="entry name" value="RAD17 checkpoint clamp loader component"/>
    <property type="match status" value="1"/>
</dbReference>
<evidence type="ECO:0000256" key="4">
    <source>
        <dbReference type="ARBA" id="ARBA00022763"/>
    </source>
</evidence>
<reference evidence="9" key="1">
    <citation type="submission" date="2013-11" db="EMBL/GenBank/DDBJ databases">
        <title>The genomic landscape of the Guanapo guppy.</title>
        <authorList>
            <person name="Kuenstner A."/>
            <person name="Dreyer C."/>
        </authorList>
    </citation>
    <scope>NUCLEOTIDE SEQUENCE</scope>
    <source>
        <strain evidence="9">Guanapo</strain>
    </source>
</reference>
<sequence>MDLTAYLRHEIEKEEEGFGFRRRKAACCLPEVLRHICGVFEDSFTAERASGTVFYQSFPLYSKLRPKMKKFSLEDKTNSGRVNSWVDPSFSDAPAKSEDRQMWGFQSEERSRKWKEGLNGSLWMTKSSERDPDEPWVDKYSPCSQVELAVHKKKTEEVEKWMRTHTKATKHQEHTGELMVGDEDHKTFALMEKKGGILILTGPSGSGKTATVQVLSTKLGVRVQEWTNPASTEPHSGSLSEWRSQGLSCSSQLAQFQEFLLRVNKYKCLKMKGEGGAAEKKLILVEDFPNQFYRQPCSFHDTLRFFVKNSQCPLVFIVSGSRSGEGSLWSLFPKEIQEELHMSCISFNPVPATTMMKVLKNIAYVEAEKNHKSLHVPDKAELEMLCSGSSGDIRSAINSLQFSCLLEKGLCTLKKPPAISLERAAALSKQKGKRAKSAKEQEEHQPIGGKDVSFFLFRALGKILHCKRGNGDCPNERLVLPFHLLQHHREELLVQPELVVERSETSGEFFSLCLHQNYLDFFSDIEDVDRASEYLSDADLLTGNWMIRHTMGDYGSSVATRGLIHSNSCQLPVGFRPLHKPSWCLVNKKRQDNCVAVQTLFRSFCLTPAGLQTQLLPFLAKLCNPTRSQAQMAVIQDVGQMSLRTCSGRLKLENLRDKEMGQEIEEEEELHCRIERGTQVSQSYLTTNQALLEEEEVIIEEYDSD</sequence>
<dbReference type="GO" id="GO:0000077">
    <property type="term" value="P:DNA damage checkpoint signaling"/>
    <property type="evidence" value="ECO:0007669"/>
    <property type="project" value="TreeGrafter"/>
</dbReference>
<dbReference type="GO" id="GO:0033314">
    <property type="term" value="P:mitotic DNA replication checkpoint signaling"/>
    <property type="evidence" value="ECO:0007669"/>
    <property type="project" value="TreeGrafter"/>
</dbReference>
<dbReference type="Pfam" id="PF03215">
    <property type="entry name" value="Rad17"/>
    <property type="match status" value="1"/>
</dbReference>
<dbReference type="STRING" id="8081.ENSPREP00000016037"/>
<keyword evidence="4" id="KW-0227">DNA damage</keyword>